<dbReference type="EMBL" id="AXNT01000146">
    <property type="protein sequence ID" value="KGM00962.1"/>
    <property type="molecule type" value="Genomic_DNA"/>
</dbReference>
<dbReference type="Proteomes" id="UP000029833">
    <property type="component" value="Unassembled WGS sequence"/>
</dbReference>
<feature type="domain" description="Chemotaxis phosphatase CheX-like" evidence="2">
    <location>
        <begin position="47"/>
        <end position="119"/>
    </location>
</feature>
<evidence type="ECO:0000256" key="1">
    <source>
        <dbReference type="ARBA" id="ARBA00022500"/>
    </source>
</evidence>
<dbReference type="AlphaFoldDB" id="A0A0A0B4B0"/>
<accession>A0A0A0B4B0</accession>
<evidence type="ECO:0000313" key="4">
    <source>
        <dbReference type="Proteomes" id="UP000029833"/>
    </source>
</evidence>
<comment type="caution">
    <text evidence="3">The sequence shown here is derived from an EMBL/GenBank/DDBJ whole genome shotgun (WGS) entry which is preliminary data.</text>
</comment>
<dbReference type="InterPro" id="IPR028976">
    <property type="entry name" value="CheC-like_sf"/>
</dbReference>
<keyword evidence="1" id="KW-0145">Chemotaxis</keyword>
<dbReference type="RefSeq" id="WP_034634100.1">
    <property type="nucleotide sequence ID" value="NZ_AXNT01000146.1"/>
</dbReference>
<dbReference type="GO" id="GO:0006935">
    <property type="term" value="P:chemotaxis"/>
    <property type="evidence" value="ECO:0007669"/>
    <property type="project" value="UniProtKB-KW"/>
</dbReference>
<dbReference type="OrthoDB" id="5402373at2"/>
<reference evidence="3 4" key="1">
    <citation type="submission" date="2013-10" db="EMBL/GenBank/DDBJ databases">
        <authorList>
            <person name="Wang G."/>
            <person name="Zhuang W."/>
        </authorList>
    </citation>
    <scope>NUCLEOTIDE SEQUENCE [LARGE SCALE GENOMIC DNA]</scope>
    <source>
        <strain evidence="3 4">DSM 20118</strain>
    </source>
</reference>
<dbReference type="STRING" id="1408250.Q760_04775"/>
<dbReference type="SUPFAM" id="SSF103039">
    <property type="entry name" value="CheC-like"/>
    <property type="match status" value="1"/>
</dbReference>
<organism evidence="3 4">
    <name type="scientific">Cellulomonas cellasea DSM 20118</name>
    <dbReference type="NCBI Taxonomy" id="1408250"/>
    <lineage>
        <taxon>Bacteria</taxon>
        <taxon>Bacillati</taxon>
        <taxon>Actinomycetota</taxon>
        <taxon>Actinomycetes</taxon>
        <taxon>Micrococcales</taxon>
        <taxon>Cellulomonadaceae</taxon>
        <taxon>Cellulomonas</taxon>
    </lineage>
</organism>
<dbReference type="Gene3D" id="3.40.1550.10">
    <property type="entry name" value="CheC-like"/>
    <property type="match status" value="1"/>
</dbReference>
<keyword evidence="4" id="KW-1185">Reference proteome</keyword>
<name>A0A0A0B4B0_9CELL</name>
<evidence type="ECO:0000313" key="3">
    <source>
        <dbReference type="EMBL" id="KGM00962.1"/>
    </source>
</evidence>
<protein>
    <recommendedName>
        <fullName evidence="2">Chemotaxis phosphatase CheX-like domain-containing protein</fullName>
    </recommendedName>
</protein>
<evidence type="ECO:0000259" key="2">
    <source>
        <dbReference type="Pfam" id="PF13690"/>
    </source>
</evidence>
<sequence>MSPLAPFDTVQITAIAEEVFAAMVDGEPGHLVPWAGDAPVLAEPLHAWVEIHGTFAGRTLLSTDVSTADDLARALLGMPADEAVSEEDLVDAFGEVVNVVGGNLKALLPVQEKLTMPRVGRTAPDTHGATRIDGVVLAWRGRPLDVSVWQI</sequence>
<dbReference type="Pfam" id="PF13690">
    <property type="entry name" value="CheX"/>
    <property type="match status" value="1"/>
</dbReference>
<gene>
    <name evidence="3" type="ORF">Q760_04775</name>
</gene>
<dbReference type="InterPro" id="IPR028051">
    <property type="entry name" value="CheX-like_dom"/>
</dbReference>
<proteinExistence type="predicted"/>